<comment type="caution">
    <text evidence="2">The sequence shown here is derived from an EMBL/GenBank/DDBJ whole genome shotgun (WGS) entry which is preliminary data.</text>
</comment>
<name>A0A134AJ91_9FIRM</name>
<dbReference type="Proteomes" id="UP000070442">
    <property type="component" value="Unassembled WGS sequence"/>
</dbReference>
<organism evidence="2 3">
    <name type="scientific">Aedoeadaptatus coxii</name>
    <dbReference type="NCBI Taxonomy" id="755172"/>
    <lineage>
        <taxon>Bacteria</taxon>
        <taxon>Bacillati</taxon>
        <taxon>Bacillota</taxon>
        <taxon>Tissierellia</taxon>
        <taxon>Tissierellales</taxon>
        <taxon>Peptoniphilaceae</taxon>
        <taxon>Aedoeadaptatus</taxon>
    </lineage>
</organism>
<reference evidence="3" key="1">
    <citation type="submission" date="2016-01" db="EMBL/GenBank/DDBJ databases">
        <authorList>
            <person name="Mitreva M."/>
            <person name="Pepin K.H."/>
            <person name="Mihindukulasuriya K.A."/>
            <person name="Fulton R."/>
            <person name="Fronick C."/>
            <person name="O'Laughlin M."/>
            <person name="Miner T."/>
            <person name="Herter B."/>
            <person name="Rosa B.A."/>
            <person name="Cordes M."/>
            <person name="Tomlinson C."/>
            <person name="Wollam A."/>
            <person name="Palsikar V.B."/>
            <person name="Mardis E.R."/>
            <person name="Wilson R.K."/>
        </authorList>
    </citation>
    <scope>NUCLEOTIDE SEQUENCE [LARGE SCALE GENOMIC DNA]</scope>
    <source>
        <strain evidence="3">DNF00729</strain>
    </source>
</reference>
<keyword evidence="1" id="KW-0472">Membrane</keyword>
<accession>A0A134AJ91</accession>
<evidence type="ECO:0000313" key="3">
    <source>
        <dbReference type="Proteomes" id="UP000070442"/>
    </source>
</evidence>
<evidence type="ECO:0000256" key="1">
    <source>
        <dbReference type="SAM" id="Phobius"/>
    </source>
</evidence>
<keyword evidence="1" id="KW-0812">Transmembrane</keyword>
<dbReference type="EMBL" id="LSDG01000015">
    <property type="protein sequence ID" value="KXB67725.1"/>
    <property type="molecule type" value="Genomic_DNA"/>
</dbReference>
<dbReference type="AlphaFoldDB" id="A0A134AJ91"/>
<keyword evidence="3" id="KW-1185">Reference proteome</keyword>
<sequence length="54" mass="6420">MKSSTFLDIFNLLLIYALDLRLLAICRLHFLLYSYQSFDISTTFSLCFLLQYMV</sequence>
<evidence type="ECO:0000313" key="2">
    <source>
        <dbReference type="EMBL" id="KXB67725.1"/>
    </source>
</evidence>
<feature type="transmembrane region" description="Helical" evidence="1">
    <location>
        <begin position="6"/>
        <end position="23"/>
    </location>
</feature>
<gene>
    <name evidence="2" type="ORF">HMPREF1863_00449</name>
</gene>
<proteinExistence type="predicted"/>
<protein>
    <submittedName>
        <fullName evidence="2">Uncharacterized protein</fullName>
    </submittedName>
</protein>
<keyword evidence="1" id="KW-1133">Transmembrane helix</keyword>
<dbReference type="PATRIC" id="fig|755172.3.peg.429"/>